<keyword evidence="5" id="KW-0411">Iron-sulfur</keyword>
<feature type="domain" description="Radical SAM core" evidence="6">
    <location>
        <begin position="130"/>
        <end position="266"/>
    </location>
</feature>
<evidence type="ECO:0000313" key="8">
    <source>
        <dbReference type="Proteomes" id="UP001165498"/>
    </source>
</evidence>
<proteinExistence type="predicted"/>
<protein>
    <submittedName>
        <fullName evidence="7">His-Xaa-Ser system radical SAM maturase HxsC</fullName>
    </submittedName>
</protein>
<gene>
    <name evidence="7" type="primary">hxsC</name>
    <name evidence="7" type="ORF">NM961_03900</name>
</gene>
<organism evidence="7 8">
    <name type="scientific">Tahibacter harae</name>
    <dbReference type="NCBI Taxonomy" id="2963937"/>
    <lineage>
        <taxon>Bacteria</taxon>
        <taxon>Pseudomonadati</taxon>
        <taxon>Pseudomonadota</taxon>
        <taxon>Gammaproteobacteria</taxon>
        <taxon>Lysobacterales</taxon>
        <taxon>Rhodanobacteraceae</taxon>
        <taxon>Tahibacter</taxon>
    </lineage>
</organism>
<dbReference type="InterPro" id="IPR007197">
    <property type="entry name" value="rSAM"/>
</dbReference>
<keyword evidence="2" id="KW-0949">S-adenosyl-L-methionine</keyword>
<dbReference type="InterPro" id="IPR013785">
    <property type="entry name" value="Aldolase_TIM"/>
</dbReference>
<evidence type="ECO:0000256" key="2">
    <source>
        <dbReference type="ARBA" id="ARBA00022691"/>
    </source>
</evidence>
<dbReference type="SFLD" id="SFLDS00029">
    <property type="entry name" value="Radical_SAM"/>
    <property type="match status" value="1"/>
</dbReference>
<dbReference type="EMBL" id="JANFQO010000003">
    <property type="protein sequence ID" value="MCQ4163847.1"/>
    <property type="molecule type" value="Genomic_DNA"/>
</dbReference>
<dbReference type="SUPFAM" id="SSF102114">
    <property type="entry name" value="Radical SAM enzymes"/>
    <property type="match status" value="1"/>
</dbReference>
<dbReference type="InterPro" id="IPR058240">
    <property type="entry name" value="rSAM_sf"/>
</dbReference>
<keyword evidence="4" id="KW-0408">Iron</keyword>
<keyword evidence="3" id="KW-0479">Metal-binding</keyword>
<keyword evidence="8" id="KW-1185">Reference proteome</keyword>
<dbReference type="PANTHER" id="PTHR11228">
    <property type="entry name" value="RADICAL SAM DOMAIN PROTEIN"/>
    <property type="match status" value="1"/>
</dbReference>
<dbReference type="SFLD" id="SFLDG01103">
    <property type="entry name" value="Uncharacterised_Radical_SAM_Su"/>
    <property type="match status" value="1"/>
</dbReference>
<dbReference type="InterPro" id="IPR024032">
    <property type="entry name" value="rSAM_paired_HxsC"/>
</dbReference>
<dbReference type="InterPro" id="IPR050377">
    <property type="entry name" value="Radical_SAM_PqqE_MftC-like"/>
</dbReference>
<dbReference type="RefSeq" id="WP_255911478.1">
    <property type="nucleotide sequence ID" value="NZ_JANFQO010000003.1"/>
</dbReference>
<dbReference type="SFLD" id="SFLDG01067">
    <property type="entry name" value="SPASM/twitch_domain_containing"/>
    <property type="match status" value="1"/>
</dbReference>
<evidence type="ECO:0000256" key="4">
    <source>
        <dbReference type="ARBA" id="ARBA00023004"/>
    </source>
</evidence>
<dbReference type="Proteomes" id="UP001165498">
    <property type="component" value="Unassembled WGS sequence"/>
</dbReference>
<dbReference type="CDD" id="cd01335">
    <property type="entry name" value="Radical_SAM"/>
    <property type="match status" value="1"/>
</dbReference>
<evidence type="ECO:0000313" key="7">
    <source>
        <dbReference type="EMBL" id="MCQ4163847.1"/>
    </source>
</evidence>
<comment type="cofactor">
    <cofactor evidence="1">
        <name>[4Fe-4S] cluster</name>
        <dbReference type="ChEBI" id="CHEBI:49883"/>
    </cofactor>
</comment>
<dbReference type="Pfam" id="PF04055">
    <property type="entry name" value="Radical_SAM"/>
    <property type="match status" value="1"/>
</dbReference>
<reference evidence="7" key="1">
    <citation type="submission" date="2022-07" db="EMBL/GenBank/DDBJ databases">
        <title>Tahibacter sp., a new gammaproteobacterium isolated from the silt sample collected at pig farm.</title>
        <authorList>
            <person name="Chen H."/>
        </authorList>
    </citation>
    <scope>NUCLEOTIDE SEQUENCE</scope>
    <source>
        <strain evidence="7">P2K</strain>
    </source>
</reference>
<dbReference type="Gene3D" id="3.20.20.70">
    <property type="entry name" value="Aldolase class I"/>
    <property type="match status" value="1"/>
</dbReference>
<evidence type="ECO:0000259" key="6">
    <source>
        <dbReference type="Pfam" id="PF04055"/>
    </source>
</evidence>
<comment type="caution">
    <text evidence="7">The sequence shown here is derived from an EMBL/GenBank/DDBJ whole genome shotgun (WGS) entry which is preliminary data.</text>
</comment>
<evidence type="ECO:0000256" key="5">
    <source>
        <dbReference type="ARBA" id="ARBA00023014"/>
    </source>
</evidence>
<dbReference type="PANTHER" id="PTHR11228:SF7">
    <property type="entry name" value="PQQA PEPTIDE CYCLASE"/>
    <property type="match status" value="1"/>
</dbReference>
<sequence>MQPHDAPASFEGAPTHRLLKVVDGLSFALSDAPPERCAWLASKPDSAVPDLPWGAVLSGPGGPADAVVSAREADVDVPGTRRRNTGSSLRVRLAHAAAAAPGDVIELLPQRGRIRTRYRRGANANTLFATERCNSYCLMCSQPPRQVDDDWRVQDMLKVVALLDRHTPELGISGGEPTLLGDGLVEVLRACRDRLPDTPIHVLSNGRLFGTTGLAAAVGAVKHPHLTWGVPLYADVASVHDYVVQSAGAFEETMRGLLLMASHGLSIEIRVVLTAPTVARLPALAEFLYRHVPSAVHVAFMGLEPIGFALANRDPLWIDPDDMKGPLTQAVHHLANRGMTVSLYNLPLCVLPSELRPFARRSISDWKQRYLDACAGCAARSACAGFFEWVKPGWLPRGIRPLNETEVVEA</sequence>
<dbReference type="NCBIfam" id="TIGR03977">
    <property type="entry name" value="rSAM_pair_HxsC"/>
    <property type="match status" value="1"/>
</dbReference>
<evidence type="ECO:0000256" key="1">
    <source>
        <dbReference type="ARBA" id="ARBA00001966"/>
    </source>
</evidence>
<accession>A0ABT1QP45</accession>
<evidence type="ECO:0000256" key="3">
    <source>
        <dbReference type="ARBA" id="ARBA00022723"/>
    </source>
</evidence>
<name>A0ABT1QP45_9GAMM</name>